<feature type="transmembrane region" description="Helical" evidence="1">
    <location>
        <begin position="244"/>
        <end position="264"/>
    </location>
</feature>
<dbReference type="RefSeq" id="WP_189115623.1">
    <property type="nucleotide sequence ID" value="NZ_BMQC01000018.1"/>
</dbReference>
<keyword evidence="1" id="KW-1133">Transmembrane helix</keyword>
<protein>
    <submittedName>
        <fullName evidence="2">Uncharacterized protein</fullName>
    </submittedName>
</protein>
<sequence length="350" mass="36688">MHPVVAIIGSADSSRDYEYPVREPVTAAAAAVAIGHELAAQGCQVVVFSGRPDYIEQAVVRGYVASGHAGTRSIHVRGRYGSDLTFDEMVEHPELFVVAPESTADWEVAFYRALLDVDAVVLLGGGRSTFIAGVLALSRRIPVVAVAAFGGAAERVWHRLNTERAHATDNDVSALAQPWQTGTAGAVVAALLAQHERVTAQLAADAETTRGARRRMVAGLLLALVVLLLTLATVPLAFAVPSGGWEMAAVLAAAPLLASVWGALVRNVYDGTGQWLRAAVLGSAAGSVAFLLFVAAQLSTTPDLFASDSPRRLVIFVIAIGFVGGFTSEVVYGKLRTQDVAQTSALPPVN</sequence>
<evidence type="ECO:0000313" key="2">
    <source>
        <dbReference type="EMBL" id="GGK40753.1"/>
    </source>
</evidence>
<evidence type="ECO:0000256" key="1">
    <source>
        <dbReference type="SAM" id="Phobius"/>
    </source>
</evidence>
<proteinExistence type="predicted"/>
<keyword evidence="1" id="KW-0812">Transmembrane</keyword>
<reference evidence="2" key="1">
    <citation type="journal article" date="2014" name="Int. J. Syst. Evol. Microbiol.">
        <title>Complete genome sequence of Corynebacterium casei LMG S-19264T (=DSM 44701T), isolated from a smear-ripened cheese.</title>
        <authorList>
            <consortium name="US DOE Joint Genome Institute (JGI-PGF)"/>
            <person name="Walter F."/>
            <person name="Albersmeier A."/>
            <person name="Kalinowski J."/>
            <person name="Ruckert C."/>
        </authorList>
    </citation>
    <scope>NUCLEOTIDE SEQUENCE</scope>
    <source>
        <strain evidence="2">JCM 3091</strain>
    </source>
</reference>
<dbReference type="Gene3D" id="3.40.50.450">
    <property type="match status" value="1"/>
</dbReference>
<dbReference type="Proteomes" id="UP000662200">
    <property type="component" value="Unassembled WGS sequence"/>
</dbReference>
<accession>A0A8J3BTR3</accession>
<gene>
    <name evidence="2" type="ORF">GCM10010124_37000</name>
</gene>
<name>A0A8J3BTR3_9ACTN</name>
<feature type="transmembrane region" description="Helical" evidence="1">
    <location>
        <begin position="217"/>
        <end position="238"/>
    </location>
</feature>
<keyword evidence="3" id="KW-1185">Reference proteome</keyword>
<comment type="caution">
    <text evidence="2">The sequence shown here is derived from an EMBL/GenBank/DDBJ whole genome shotgun (WGS) entry which is preliminary data.</text>
</comment>
<keyword evidence="1" id="KW-0472">Membrane</keyword>
<dbReference type="EMBL" id="BMQC01000018">
    <property type="protein sequence ID" value="GGK40753.1"/>
    <property type="molecule type" value="Genomic_DNA"/>
</dbReference>
<feature type="transmembrane region" description="Helical" evidence="1">
    <location>
        <begin position="313"/>
        <end position="332"/>
    </location>
</feature>
<reference evidence="2" key="2">
    <citation type="submission" date="2020-09" db="EMBL/GenBank/DDBJ databases">
        <authorList>
            <person name="Sun Q."/>
            <person name="Ohkuma M."/>
        </authorList>
    </citation>
    <scope>NUCLEOTIDE SEQUENCE</scope>
    <source>
        <strain evidence="2">JCM 3091</strain>
    </source>
</reference>
<evidence type="ECO:0000313" key="3">
    <source>
        <dbReference type="Proteomes" id="UP000662200"/>
    </source>
</evidence>
<dbReference type="AlphaFoldDB" id="A0A8J3BTR3"/>
<feature type="transmembrane region" description="Helical" evidence="1">
    <location>
        <begin position="276"/>
        <end position="298"/>
    </location>
</feature>
<organism evidence="2 3">
    <name type="scientific">Pilimelia terevasa</name>
    <dbReference type="NCBI Taxonomy" id="53372"/>
    <lineage>
        <taxon>Bacteria</taxon>
        <taxon>Bacillati</taxon>
        <taxon>Actinomycetota</taxon>
        <taxon>Actinomycetes</taxon>
        <taxon>Micromonosporales</taxon>
        <taxon>Micromonosporaceae</taxon>
        <taxon>Pilimelia</taxon>
    </lineage>
</organism>